<dbReference type="AlphaFoldDB" id="A0A0B6Z4C9"/>
<name>A0A0B6Z4C9_9EUPU</name>
<dbReference type="EMBL" id="HACG01016594">
    <property type="protein sequence ID" value="CEK63459.1"/>
    <property type="molecule type" value="Transcribed_RNA"/>
</dbReference>
<organism evidence="1">
    <name type="scientific">Arion vulgaris</name>
    <dbReference type="NCBI Taxonomy" id="1028688"/>
    <lineage>
        <taxon>Eukaryota</taxon>
        <taxon>Metazoa</taxon>
        <taxon>Spiralia</taxon>
        <taxon>Lophotrochozoa</taxon>
        <taxon>Mollusca</taxon>
        <taxon>Gastropoda</taxon>
        <taxon>Heterobranchia</taxon>
        <taxon>Euthyneura</taxon>
        <taxon>Panpulmonata</taxon>
        <taxon>Eupulmonata</taxon>
        <taxon>Stylommatophora</taxon>
        <taxon>Helicina</taxon>
        <taxon>Arionoidea</taxon>
        <taxon>Arionidae</taxon>
        <taxon>Arion</taxon>
    </lineage>
</organism>
<sequence length="49" mass="5729">MQFLKKATEIDRKSQIAHEDPGAIVEKVQDRTQWKFFVYAVCAQGHNHE</sequence>
<accession>A0A0B6Z4C9</accession>
<reference evidence="1" key="1">
    <citation type="submission" date="2014-12" db="EMBL/GenBank/DDBJ databases">
        <title>Insight into the proteome of Arion vulgaris.</title>
        <authorList>
            <person name="Aradska J."/>
            <person name="Bulat T."/>
            <person name="Smidak R."/>
            <person name="Sarate P."/>
            <person name="Gangsoo J."/>
            <person name="Sialana F."/>
            <person name="Bilban M."/>
            <person name="Lubec G."/>
        </authorList>
    </citation>
    <scope>NUCLEOTIDE SEQUENCE</scope>
    <source>
        <tissue evidence="1">Skin</tissue>
    </source>
</reference>
<protein>
    <submittedName>
        <fullName evidence="1">Uncharacterized protein</fullName>
    </submittedName>
</protein>
<proteinExistence type="predicted"/>
<evidence type="ECO:0000313" key="1">
    <source>
        <dbReference type="EMBL" id="CEK63459.1"/>
    </source>
</evidence>
<gene>
    <name evidence="1" type="primary">ORF48381</name>
</gene>